<dbReference type="EMBL" id="ATLV01021538">
    <property type="status" value="NOT_ANNOTATED_CDS"/>
    <property type="molecule type" value="Genomic_DNA"/>
</dbReference>
<name>A0A084W8Y7_ANOSI</name>
<organism evidence="1">
    <name type="scientific">Anopheles sinensis</name>
    <name type="common">Mosquito</name>
    <dbReference type="NCBI Taxonomy" id="74873"/>
    <lineage>
        <taxon>Eukaryota</taxon>
        <taxon>Metazoa</taxon>
        <taxon>Ecdysozoa</taxon>
        <taxon>Arthropoda</taxon>
        <taxon>Hexapoda</taxon>
        <taxon>Insecta</taxon>
        <taxon>Pterygota</taxon>
        <taxon>Neoptera</taxon>
        <taxon>Endopterygota</taxon>
        <taxon>Diptera</taxon>
        <taxon>Nematocera</taxon>
        <taxon>Culicoidea</taxon>
        <taxon>Culicidae</taxon>
        <taxon>Anophelinae</taxon>
        <taxon>Anopheles</taxon>
    </lineage>
</organism>
<dbReference type="EnsemblMetazoa" id="ASIC014733-RA">
    <property type="protein sequence ID" value="ASIC014733-PA"/>
    <property type="gene ID" value="ASIC014733"/>
</dbReference>
<dbReference type="VEuPathDB" id="VectorBase:ASIC014733"/>
<sequence>MYVNDSCRIFRVVQFVVGDEGCLKDISCTDSNTPPLLRFDTRLPPDGVSKKIERILEMISCAGGTWNV</sequence>
<protein>
    <submittedName>
        <fullName evidence="1 2">Uncharacterized protein</fullName>
    </submittedName>
</protein>
<gene>
    <name evidence="1" type="ORF">ZHAS_00014733</name>
</gene>
<dbReference type="Proteomes" id="UP000030765">
    <property type="component" value="Unassembled WGS sequence"/>
</dbReference>
<evidence type="ECO:0000313" key="2">
    <source>
        <dbReference type="EnsemblMetazoa" id="ASIC014733-PA"/>
    </source>
</evidence>
<dbReference type="AlphaFoldDB" id="A0A084W8Y7"/>
<dbReference type="EMBL" id="KE525320">
    <property type="protein sequence ID" value="KFB46681.1"/>
    <property type="molecule type" value="Genomic_DNA"/>
</dbReference>
<accession>A0A084W8Y7</accession>
<evidence type="ECO:0000313" key="3">
    <source>
        <dbReference type="Proteomes" id="UP000030765"/>
    </source>
</evidence>
<evidence type="ECO:0000313" key="1">
    <source>
        <dbReference type="EMBL" id="KFB46681.1"/>
    </source>
</evidence>
<reference evidence="1 3" key="1">
    <citation type="journal article" date="2014" name="BMC Genomics">
        <title>Genome sequence of Anopheles sinensis provides insight into genetics basis of mosquito competence for malaria parasites.</title>
        <authorList>
            <person name="Zhou D."/>
            <person name="Zhang D."/>
            <person name="Ding G."/>
            <person name="Shi L."/>
            <person name="Hou Q."/>
            <person name="Ye Y."/>
            <person name="Xu Y."/>
            <person name="Zhou H."/>
            <person name="Xiong C."/>
            <person name="Li S."/>
            <person name="Yu J."/>
            <person name="Hong S."/>
            <person name="Yu X."/>
            <person name="Zou P."/>
            <person name="Chen C."/>
            <person name="Chang X."/>
            <person name="Wang W."/>
            <person name="Lv Y."/>
            <person name="Sun Y."/>
            <person name="Ma L."/>
            <person name="Shen B."/>
            <person name="Zhu C."/>
        </authorList>
    </citation>
    <scope>NUCLEOTIDE SEQUENCE [LARGE SCALE GENOMIC DNA]</scope>
</reference>
<proteinExistence type="predicted"/>
<reference evidence="2" key="2">
    <citation type="submission" date="2020-05" db="UniProtKB">
        <authorList>
            <consortium name="EnsemblMetazoa"/>
        </authorList>
    </citation>
    <scope>IDENTIFICATION</scope>
</reference>
<keyword evidence="3" id="KW-1185">Reference proteome</keyword>